<evidence type="ECO:0000313" key="1">
    <source>
        <dbReference type="EMBL" id="KAJ9090675.1"/>
    </source>
</evidence>
<proteinExistence type="predicted"/>
<reference evidence="1" key="1">
    <citation type="submission" date="2023-04" db="EMBL/GenBank/DDBJ databases">
        <title>Draft Genome sequencing of Naganishia species isolated from polar environments using Oxford Nanopore Technology.</title>
        <authorList>
            <person name="Leo P."/>
            <person name="Venkateswaran K."/>
        </authorList>
    </citation>
    <scope>NUCLEOTIDE SEQUENCE</scope>
    <source>
        <strain evidence="1">MNA-CCFEE 5262</strain>
    </source>
</reference>
<accession>A0ACC2UVG8</accession>
<organism evidence="1 2">
    <name type="scientific">Naganishia adeliensis</name>
    <dbReference type="NCBI Taxonomy" id="92952"/>
    <lineage>
        <taxon>Eukaryota</taxon>
        <taxon>Fungi</taxon>
        <taxon>Dikarya</taxon>
        <taxon>Basidiomycota</taxon>
        <taxon>Agaricomycotina</taxon>
        <taxon>Tremellomycetes</taxon>
        <taxon>Filobasidiales</taxon>
        <taxon>Filobasidiaceae</taxon>
        <taxon>Naganishia</taxon>
    </lineage>
</organism>
<dbReference type="EMBL" id="JASBWS010000230">
    <property type="protein sequence ID" value="KAJ9090675.1"/>
    <property type="molecule type" value="Genomic_DNA"/>
</dbReference>
<protein>
    <submittedName>
        <fullName evidence="1">Uncharacterized protein</fullName>
    </submittedName>
</protein>
<evidence type="ECO:0000313" key="2">
    <source>
        <dbReference type="Proteomes" id="UP001230649"/>
    </source>
</evidence>
<gene>
    <name evidence="1" type="ORF">QFC20_007853</name>
</gene>
<name>A0ACC2UVG8_9TREE</name>
<dbReference type="Proteomes" id="UP001230649">
    <property type="component" value="Unassembled WGS sequence"/>
</dbReference>
<comment type="caution">
    <text evidence="1">The sequence shown here is derived from an EMBL/GenBank/DDBJ whole genome shotgun (WGS) entry which is preliminary data.</text>
</comment>
<keyword evidence="2" id="KW-1185">Reference proteome</keyword>
<sequence>MLRNAIEGIKQNVTKNWLLWVTVKERRIDELPENAPDDEFGDWPPVRAMQLTTQIVHRPAQPGDNDSPTGSSPSYPQRQQSDEEE</sequence>